<dbReference type="Pfam" id="PF00297">
    <property type="entry name" value="Ribosomal_L3"/>
    <property type="match status" value="1"/>
</dbReference>
<evidence type="ECO:0000256" key="2">
    <source>
        <dbReference type="ARBA" id="ARBA00022730"/>
    </source>
</evidence>
<reference evidence="13" key="2">
    <citation type="submission" date="2016-01" db="EMBL/GenBank/DDBJ databases">
        <authorList>
            <person name="Mitreva M."/>
            <person name="Pepin K.H."/>
            <person name="Mihindukulasuriya K.A."/>
            <person name="Fulton R."/>
            <person name="Fronick C."/>
            <person name="O'Laughlin M."/>
            <person name="Miner T."/>
            <person name="Herter B."/>
            <person name="Rosa B.A."/>
            <person name="Cordes M."/>
            <person name="Tomlinson C."/>
            <person name="Wollam A."/>
            <person name="Palsikar V.B."/>
            <person name="Mardis E.R."/>
            <person name="Wilson R.K."/>
        </authorList>
    </citation>
    <scope>NUCLEOTIDE SEQUENCE [LARGE SCALE GENOMIC DNA]</scope>
    <source>
        <strain evidence="13">KA00185</strain>
    </source>
</reference>
<dbReference type="EMBL" id="LSDD01000021">
    <property type="protein sequence ID" value="KXB69604.1"/>
    <property type="molecule type" value="Genomic_DNA"/>
</dbReference>
<evidence type="ECO:0000256" key="6">
    <source>
        <dbReference type="ARBA" id="ARBA00035243"/>
    </source>
</evidence>
<dbReference type="GeneID" id="84805302"/>
<evidence type="ECO:0000256" key="3">
    <source>
        <dbReference type="ARBA" id="ARBA00022884"/>
    </source>
</evidence>
<dbReference type="GO" id="GO:0022625">
    <property type="term" value="C:cytosolic large ribosomal subunit"/>
    <property type="evidence" value="ECO:0007669"/>
    <property type="project" value="TreeGrafter"/>
</dbReference>
<evidence type="ECO:0000256" key="7">
    <source>
        <dbReference type="HAMAP-Rule" id="MF_01325"/>
    </source>
</evidence>
<keyword evidence="4 7" id="KW-0689">Ribosomal protein</keyword>
<reference evidence="12" key="1">
    <citation type="submission" date="2016-01" db="EMBL/GenBank/DDBJ databases">
        <authorList>
            <person name="Oliw E.H."/>
        </authorList>
    </citation>
    <scope>NUCLEOTIDE SEQUENCE [LARGE SCALE GENOMIC DNA]</scope>
    <source>
        <strain evidence="12">KA00185</strain>
    </source>
</reference>
<feature type="region of interest" description="Disordered" evidence="10">
    <location>
        <begin position="126"/>
        <end position="160"/>
    </location>
</feature>
<dbReference type="EMBL" id="AP019835">
    <property type="protein sequence ID" value="BBM50867.1"/>
    <property type="molecule type" value="Genomic_DNA"/>
</dbReference>
<dbReference type="GO" id="GO:0003735">
    <property type="term" value="F:structural constituent of ribosome"/>
    <property type="evidence" value="ECO:0007669"/>
    <property type="project" value="UniProtKB-UniRule"/>
</dbReference>
<comment type="function">
    <text evidence="7 9">One of the primary rRNA binding proteins, it binds directly near the 3'-end of the 23S rRNA, where it nucleates assembly of the 50S subunit.</text>
</comment>
<evidence type="ECO:0000313" key="12">
    <source>
        <dbReference type="EMBL" id="KXB69604.1"/>
    </source>
</evidence>
<dbReference type="Gene3D" id="3.30.160.810">
    <property type="match status" value="1"/>
</dbReference>
<protein>
    <recommendedName>
        <fullName evidence="6 7">Large ribosomal subunit protein uL3</fullName>
    </recommendedName>
</protein>
<evidence type="ECO:0000256" key="5">
    <source>
        <dbReference type="ARBA" id="ARBA00023274"/>
    </source>
</evidence>
<evidence type="ECO:0000313" key="11">
    <source>
        <dbReference type="EMBL" id="BBM50867.1"/>
    </source>
</evidence>
<dbReference type="InterPro" id="IPR000597">
    <property type="entry name" value="Ribosomal_uL3"/>
</dbReference>
<keyword evidence="5 7" id="KW-0687">Ribonucleoprotein</keyword>
<dbReference type="HAMAP" id="MF_01325_B">
    <property type="entry name" value="Ribosomal_uL3_B"/>
    <property type="match status" value="1"/>
</dbReference>
<dbReference type="InterPro" id="IPR019926">
    <property type="entry name" value="Ribosomal_uL3_CS"/>
</dbReference>
<dbReference type="PATRIC" id="fig|157687.3.peg.347"/>
<dbReference type="GO" id="GO:0006412">
    <property type="term" value="P:translation"/>
    <property type="evidence" value="ECO:0007669"/>
    <property type="project" value="UniProtKB-UniRule"/>
</dbReference>
<proteinExistence type="inferred from homology"/>
<evidence type="ECO:0000256" key="1">
    <source>
        <dbReference type="ARBA" id="ARBA00006540"/>
    </source>
</evidence>
<evidence type="ECO:0000256" key="8">
    <source>
        <dbReference type="RuleBase" id="RU003905"/>
    </source>
</evidence>
<name>A0A134APH7_9FUSO</name>
<dbReference type="OrthoDB" id="9806135at2"/>
<dbReference type="AlphaFoldDB" id="A0A134APH7"/>
<keyword evidence="3 7" id="KW-0694">RNA-binding</keyword>
<sequence>MILGKKIGMTQIFEDEKLIPVTVIEAGTNFITQIKTEEKEGYNAITLAYGDKKEKNTTKPLLGVFKKAGVTPKRFLKEFKVANPADFTLGQEIKVDVLEGIEFVDISGTSKGKGTAGVMKRHNFGGNRASHGVSRNHRLGGSNAGGAASNSNVPKGKKMAGRLGAEKVTVQNLQVIKFDVENSLLLVKGAVPGPKNGFLVIKKSVKKY</sequence>
<evidence type="ECO:0000256" key="9">
    <source>
        <dbReference type="RuleBase" id="RU003906"/>
    </source>
</evidence>
<dbReference type="Proteomes" id="UP000321501">
    <property type="component" value="Chromosome"/>
</dbReference>
<gene>
    <name evidence="7" type="primary">rplC</name>
    <name evidence="12" type="ORF">HMPREF3180_00344</name>
    <name evidence="11" type="ORF">JMUB3934_2179</name>
</gene>
<evidence type="ECO:0000313" key="14">
    <source>
        <dbReference type="Proteomes" id="UP000321501"/>
    </source>
</evidence>
<evidence type="ECO:0000256" key="10">
    <source>
        <dbReference type="SAM" id="MobiDB-lite"/>
    </source>
</evidence>
<reference evidence="11 14" key="3">
    <citation type="submission" date="2019-07" db="EMBL/GenBank/DDBJ databases">
        <title>Complete Genome Sequence of Leptotrichia wadei Strain JMUB3934.</title>
        <authorList>
            <person name="Watanabe S."/>
            <person name="Cui L."/>
        </authorList>
    </citation>
    <scope>NUCLEOTIDE SEQUENCE [LARGE SCALE GENOMIC DNA]</scope>
    <source>
        <strain evidence="11 14">JMUB3934</strain>
    </source>
</reference>
<evidence type="ECO:0000313" key="13">
    <source>
        <dbReference type="Proteomes" id="UP000070483"/>
    </source>
</evidence>
<dbReference type="InterPro" id="IPR019927">
    <property type="entry name" value="Ribosomal_uL3_bac/org-type"/>
</dbReference>
<dbReference type="PROSITE" id="PS00474">
    <property type="entry name" value="RIBOSOMAL_L3"/>
    <property type="match status" value="1"/>
</dbReference>
<dbReference type="PANTHER" id="PTHR11229">
    <property type="entry name" value="50S RIBOSOMAL PROTEIN L3"/>
    <property type="match status" value="1"/>
</dbReference>
<dbReference type="GO" id="GO:0019843">
    <property type="term" value="F:rRNA binding"/>
    <property type="evidence" value="ECO:0007669"/>
    <property type="project" value="UniProtKB-UniRule"/>
</dbReference>
<dbReference type="InterPro" id="IPR009000">
    <property type="entry name" value="Transl_B-barrel_sf"/>
</dbReference>
<dbReference type="NCBIfam" id="TIGR03625">
    <property type="entry name" value="L3_bact"/>
    <property type="match status" value="1"/>
</dbReference>
<organism evidence="12 13">
    <name type="scientific">Leptotrichia wadei</name>
    <dbReference type="NCBI Taxonomy" id="157687"/>
    <lineage>
        <taxon>Bacteria</taxon>
        <taxon>Fusobacteriati</taxon>
        <taxon>Fusobacteriota</taxon>
        <taxon>Fusobacteriia</taxon>
        <taxon>Fusobacteriales</taxon>
        <taxon>Leptotrichiaceae</taxon>
        <taxon>Leptotrichia</taxon>
    </lineage>
</organism>
<dbReference type="SUPFAM" id="SSF50447">
    <property type="entry name" value="Translation proteins"/>
    <property type="match status" value="1"/>
</dbReference>
<keyword evidence="2 7" id="KW-0699">rRNA-binding</keyword>
<dbReference type="Proteomes" id="UP000070483">
    <property type="component" value="Unassembled WGS sequence"/>
</dbReference>
<comment type="subunit">
    <text evidence="7 9">Part of the 50S ribosomal subunit. Forms a cluster with proteins L14 and L19.</text>
</comment>
<keyword evidence="13" id="KW-1185">Reference proteome</keyword>
<dbReference type="PANTHER" id="PTHR11229:SF16">
    <property type="entry name" value="LARGE RIBOSOMAL SUBUNIT PROTEIN UL3C"/>
    <property type="match status" value="1"/>
</dbReference>
<comment type="similarity">
    <text evidence="1 7 8">Belongs to the universal ribosomal protein uL3 family.</text>
</comment>
<accession>A0A134APH7</accession>
<evidence type="ECO:0000256" key="4">
    <source>
        <dbReference type="ARBA" id="ARBA00022980"/>
    </source>
</evidence>
<dbReference type="FunFam" id="3.30.160.810:FF:000001">
    <property type="entry name" value="50S ribosomal protein L3"/>
    <property type="match status" value="1"/>
</dbReference>
<dbReference type="Gene3D" id="2.40.30.10">
    <property type="entry name" value="Translation factors"/>
    <property type="match status" value="1"/>
</dbReference>
<dbReference type="RefSeq" id="WP_018498283.1">
    <property type="nucleotide sequence ID" value="NZ_AP019829.2"/>
</dbReference>
<dbReference type="STRING" id="157687.HMPREF3180_00344"/>
<dbReference type="FunFam" id="2.40.30.10:FF:000004">
    <property type="entry name" value="50S ribosomal protein L3"/>
    <property type="match status" value="1"/>
</dbReference>